<dbReference type="EMBL" id="CACVKT020002233">
    <property type="protein sequence ID" value="CAC5376967.1"/>
    <property type="molecule type" value="Genomic_DNA"/>
</dbReference>
<protein>
    <submittedName>
        <fullName evidence="2">Uncharacterized protein</fullName>
    </submittedName>
</protein>
<accession>A0A6J8B111</accession>
<organism evidence="2 3">
    <name type="scientific">Mytilus coruscus</name>
    <name type="common">Sea mussel</name>
    <dbReference type="NCBI Taxonomy" id="42192"/>
    <lineage>
        <taxon>Eukaryota</taxon>
        <taxon>Metazoa</taxon>
        <taxon>Spiralia</taxon>
        <taxon>Lophotrochozoa</taxon>
        <taxon>Mollusca</taxon>
        <taxon>Bivalvia</taxon>
        <taxon>Autobranchia</taxon>
        <taxon>Pteriomorphia</taxon>
        <taxon>Mytilida</taxon>
        <taxon>Mytiloidea</taxon>
        <taxon>Mytilidae</taxon>
        <taxon>Mytilinae</taxon>
        <taxon>Mytilus</taxon>
    </lineage>
</organism>
<keyword evidence="1" id="KW-0175">Coiled coil</keyword>
<proteinExistence type="predicted"/>
<dbReference type="Proteomes" id="UP000507470">
    <property type="component" value="Unassembled WGS sequence"/>
</dbReference>
<dbReference type="OrthoDB" id="6155266at2759"/>
<dbReference type="Gene3D" id="2.40.70.10">
    <property type="entry name" value="Acid Proteases"/>
    <property type="match status" value="1"/>
</dbReference>
<gene>
    <name evidence="2" type="ORF">MCOR_13430</name>
</gene>
<keyword evidence="3" id="KW-1185">Reference proteome</keyword>
<feature type="coiled-coil region" evidence="1">
    <location>
        <begin position="36"/>
        <end position="70"/>
    </location>
</feature>
<reference evidence="2 3" key="1">
    <citation type="submission" date="2020-06" db="EMBL/GenBank/DDBJ databases">
        <authorList>
            <person name="Li R."/>
            <person name="Bekaert M."/>
        </authorList>
    </citation>
    <scope>NUCLEOTIDE SEQUENCE [LARGE SCALE GENOMIC DNA]</scope>
    <source>
        <strain evidence="3">wild</strain>
    </source>
</reference>
<evidence type="ECO:0000256" key="1">
    <source>
        <dbReference type="SAM" id="Coils"/>
    </source>
</evidence>
<evidence type="ECO:0000313" key="3">
    <source>
        <dbReference type="Proteomes" id="UP000507470"/>
    </source>
</evidence>
<sequence>MSSKIKTVRAAHRRAVVKQLKKGDPAEEPQQDVVKLQSMMELIKTKQKTLSDLNEKIMEIIEEKTSTEKLKKLTDTSWTYRLESRKLRSTSKNTYRISIKTAVAPVWHHDESVLTNILLDEGAQNSFISQELVEKLHIKPNNIVSMQISAFGGKEGEVRNQEKATLSIETESKERIPMEVIIVPKVAAPIHRKKRVNINSVSYLRGLQLTHQVTHDDKFNISLLVGADYYWSLVQDEIIRGKGATI</sequence>
<dbReference type="InterPro" id="IPR021109">
    <property type="entry name" value="Peptidase_aspartic_dom_sf"/>
</dbReference>
<evidence type="ECO:0000313" key="2">
    <source>
        <dbReference type="EMBL" id="CAC5376967.1"/>
    </source>
</evidence>
<dbReference type="AlphaFoldDB" id="A0A6J8B111"/>
<name>A0A6J8B111_MYTCO</name>